<evidence type="ECO:0000256" key="6">
    <source>
        <dbReference type="SAM" id="MobiDB-lite"/>
    </source>
</evidence>
<evidence type="ECO:0000256" key="5">
    <source>
        <dbReference type="SAM" id="Coils"/>
    </source>
</evidence>
<feature type="coiled-coil region" evidence="5">
    <location>
        <begin position="120"/>
        <end position="235"/>
    </location>
</feature>
<dbReference type="InterPro" id="IPR019821">
    <property type="entry name" value="Kinesin_motor_CS"/>
</dbReference>
<comment type="caution">
    <text evidence="8">The sequence shown here is derived from an EMBL/GenBank/DDBJ whole genome shotgun (WGS) entry which is preliminary data.</text>
</comment>
<dbReference type="InterPro" id="IPR027640">
    <property type="entry name" value="Kinesin-like_fam"/>
</dbReference>
<dbReference type="InterPro" id="IPR001752">
    <property type="entry name" value="Kinesin_motor_dom"/>
</dbReference>
<dbReference type="SUPFAM" id="SSF52540">
    <property type="entry name" value="P-loop containing nucleoside triphosphate hydrolases"/>
    <property type="match status" value="1"/>
</dbReference>
<dbReference type="SMART" id="SM00129">
    <property type="entry name" value="KISc"/>
    <property type="match status" value="1"/>
</dbReference>
<feature type="compositionally biased region" description="Polar residues" evidence="6">
    <location>
        <begin position="1"/>
        <end position="13"/>
    </location>
</feature>
<feature type="domain" description="Kinesin motor" evidence="7">
    <location>
        <begin position="263"/>
        <end position="612"/>
    </location>
</feature>
<sequence length="625" mass="69393">MPSSLRGSRSLVESSVRGESRDSGVSPSVMKKSNQVLFPHKTAKMASTLGKVTARTLAGASLSEIHSIEHDRHVTKESKKQTLRGIMKMTEDAATTNSEAKALIEQLNATDFSKPLIQLSDRANDEISRLKGQLRAQEQVTCNLTAEKEALEQQLASITQRFTELQTEHTKLLAVSNVDVEGLREQIATLQATNATLKDDNYRLLERERMVETHLATASQEKGDIARQLEALQEETRYLLAQRQLDMQERRRLHNIIQDLRGAIRVAIRLRPSTTAMSPGGSDNGIRFEFPDIATDKRLISLFGRAEKSLDGMKVRRAEHSYEFDRVYPMDATQQDIWNDVSELVQSALDGFRVCIFAYGQTASGKTHTMLGPSSSSWATMAPEDKGIMPRAVEQIFLFANETARDKWSYKLTASFFEIYNDTVQDLLVQKTSGNTGKKCQIMRDANGNAYVDNLFKKDVTSPEELNWLLCQAFDNRAIGSTDMNARSSRSHAIFQLDISASNGEHNQQLQGQLNLIDLAGSENVEKSGAKEERLAEAIAINKSLTALSSVICSLVTKTPHVPYRDSKLTSILQSSLSGDSKTMVVVTLSPEESNYQEAVSSLKFAARIAGVETMPKHRTLKSGK</sequence>
<evidence type="ECO:0000256" key="1">
    <source>
        <dbReference type="ARBA" id="ARBA00022741"/>
    </source>
</evidence>
<feature type="binding site" evidence="3">
    <location>
        <begin position="360"/>
        <end position="367"/>
    </location>
    <ligand>
        <name>ATP</name>
        <dbReference type="ChEBI" id="CHEBI:30616"/>
    </ligand>
</feature>
<evidence type="ECO:0000256" key="2">
    <source>
        <dbReference type="ARBA" id="ARBA00022840"/>
    </source>
</evidence>
<feature type="region of interest" description="Disordered" evidence="6">
    <location>
        <begin position="1"/>
        <end position="31"/>
    </location>
</feature>
<dbReference type="InterPro" id="IPR027417">
    <property type="entry name" value="P-loop_NTPase"/>
</dbReference>
<reference evidence="8 9" key="1">
    <citation type="journal article" date="2015" name="Mol. Biochem. Parasitol.">
        <title>Identification of polymorphic genes for use in assemblage B genotyping assays through comparative genomics of multiple assemblage B Giardia duodenalis isolates.</title>
        <authorList>
            <person name="Wielinga C."/>
            <person name="Thompson R.C."/>
            <person name="Monis P."/>
            <person name="Ryan U."/>
        </authorList>
    </citation>
    <scope>NUCLEOTIDE SEQUENCE [LARGE SCALE GENOMIC DNA]</scope>
    <source>
        <strain evidence="8 9">BAH15c1</strain>
    </source>
</reference>
<protein>
    <recommendedName>
        <fullName evidence="4">Kinesin-like protein</fullName>
    </recommendedName>
</protein>
<evidence type="ECO:0000259" key="7">
    <source>
        <dbReference type="PROSITE" id="PS50067"/>
    </source>
</evidence>
<keyword evidence="5" id="KW-0175">Coiled coil</keyword>
<dbReference type="GO" id="GO:0005874">
    <property type="term" value="C:microtubule"/>
    <property type="evidence" value="ECO:0007669"/>
    <property type="project" value="UniProtKB-KW"/>
</dbReference>
<dbReference type="PROSITE" id="PS00411">
    <property type="entry name" value="KINESIN_MOTOR_1"/>
    <property type="match status" value="1"/>
</dbReference>
<dbReference type="FunFam" id="3.40.850.10:FF:000113">
    <property type="entry name" value="Kinesin-like protein"/>
    <property type="match status" value="1"/>
</dbReference>
<dbReference type="Gene3D" id="3.40.850.10">
    <property type="entry name" value="Kinesin motor domain"/>
    <property type="match status" value="1"/>
</dbReference>
<keyword evidence="4" id="KW-0493">Microtubule</keyword>
<dbReference type="GO" id="GO:0007018">
    <property type="term" value="P:microtubule-based movement"/>
    <property type="evidence" value="ECO:0007669"/>
    <property type="project" value="InterPro"/>
</dbReference>
<evidence type="ECO:0000313" key="8">
    <source>
        <dbReference type="EMBL" id="KWX12589.1"/>
    </source>
</evidence>
<dbReference type="EMBL" id="JXTI01000109">
    <property type="protein sequence ID" value="KWX12589.1"/>
    <property type="molecule type" value="Genomic_DNA"/>
</dbReference>
<evidence type="ECO:0000256" key="4">
    <source>
        <dbReference type="RuleBase" id="RU000394"/>
    </source>
</evidence>
<evidence type="ECO:0000256" key="3">
    <source>
        <dbReference type="PROSITE-ProRule" id="PRU00283"/>
    </source>
</evidence>
<dbReference type="InterPro" id="IPR036961">
    <property type="entry name" value="Kinesin_motor_dom_sf"/>
</dbReference>
<dbReference type="VEuPathDB" id="GiardiaDB:QR46_3429"/>
<keyword evidence="1 3" id="KW-0547">Nucleotide-binding</keyword>
<dbReference type="PANTHER" id="PTHR47972">
    <property type="entry name" value="KINESIN-LIKE PROTEIN KLP-3"/>
    <property type="match status" value="1"/>
</dbReference>
<dbReference type="PRINTS" id="PR00380">
    <property type="entry name" value="KINESINHEAVY"/>
</dbReference>
<keyword evidence="2 3" id="KW-0067">ATP-binding</keyword>
<dbReference type="Proteomes" id="UP000070089">
    <property type="component" value="Unassembled WGS sequence"/>
</dbReference>
<keyword evidence="3 4" id="KW-0505">Motor protein</keyword>
<proteinExistence type="inferred from homology"/>
<dbReference type="PANTHER" id="PTHR47972:SF28">
    <property type="entry name" value="KINESIN-LIKE PROTEIN KLP-3"/>
    <property type="match status" value="1"/>
</dbReference>
<dbReference type="OrthoDB" id="3176171at2759"/>
<dbReference type="PROSITE" id="PS50067">
    <property type="entry name" value="KINESIN_MOTOR_2"/>
    <property type="match status" value="1"/>
</dbReference>
<dbReference type="GO" id="GO:0003777">
    <property type="term" value="F:microtubule motor activity"/>
    <property type="evidence" value="ECO:0007669"/>
    <property type="project" value="InterPro"/>
</dbReference>
<accession>A0A132NR32</accession>
<dbReference type="AlphaFoldDB" id="A0A132NR32"/>
<dbReference type="GO" id="GO:0008017">
    <property type="term" value="F:microtubule binding"/>
    <property type="evidence" value="ECO:0007669"/>
    <property type="project" value="InterPro"/>
</dbReference>
<gene>
    <name evidence="8" type="ORF">QR46_3429</name>
</gene>
<dbReference type="GO" id="GO:0005524">
    <property type="term" value="F:ATP binding"/>
    <property type="evidence" value="ECO:0007669"/>
    <property type="project" value="UniProtKB-UniRule"/>
</dbReference>
<name>A0A132NR32_GIAIN</name>
<dbReference type="Pfam" id="PF00225">
    <property type="entry name" value="Kinesin"/>
    <property type="match status" value="1"/>
</dbReference>
<comment type="similarity">
    <text evidence="3 4">Belongs to the TRAFAC class myosin-kinesin ATPase superfamily. Kinesin family.</text>
</comment>
<evidence type="ECO:0000313" key="9">
    <source>
        <dbReference type="Proteomes" id="UP000070089"/>
    </source>
</evidence>
<organism evidence="8 9">
    <name type="scientific">Giardia duodenalis assemblage B</name>
    <dbReference type="NCBI Taxonomy" id="1394984"/>
    <lineage>
        <taxon>Eukaryota</taxon>
        <taxon>Metamonada</taxon>
        <taxon>Diplomonadida</taxon>
        <taxon>Hexamitidae</taxon>
        <taxon>Giardiinae</taxon>
        <taxon>Giardia</taxon>
    </lineage>
</organism>